<dbReference type="Pfam" id="PF01781">
    <property type="entry name" value="Ribosomal_L38e"/>
    <property type="match status" value="1"/>
</dbReference>
<comment type="caution">
    <text evidence="7">The sequence shown here is derived from an EMBL/GenBank/DDBJ whole genome shotgun (WGS) entry which is preliminary data.</text>
</comment>
<protein>
    <recommendedName>
        <fullName evidence="4">Large ribosomal subunit protein eL38</fullName>
    </recommendedName>
    <alternativeName>
        <fullName evidence="5">60S ribosomal protein L38</fullName>
    </alternativeName>
</protein>
<evidence type="ECO:0000256" key="4">
    <source>
        <dbReference type="ARBA" id="ARBA00035235"/>
    </source>
</evidence>
<evidence type="ECO:0000256" key="6">
    <source>
        <dbReference type="RuleBase" id="RU003445"/>
    </source>
</evidence>
<dbReference type="GO" id="GO:0003735">
    <property type="term" value="F:structural constituent of ribosome"/>
    <property type="evidence" value="ECO:0007669"/>
    <property type="project" value="InterPro"/>
</dbReference>
<evidence type="ECO:0000256" key="5">
    <source>
        <dbReference type="ARBA" id="ARBA00035338"/>
    </source>
</evidence>
<dbReference type="PANTHER" id="PTHR10965">
    <property type="entry name" value="60S RIBOSOMAL PROTEIN L38"/>
    <property type="match status" value="1"/>
</dbReference>
<evidence type="ECO:0000313" key="8">
    <source>
        <dbReference type="Proteomes" id="UP001162162"/>
    </source>
</evidence>
<dbReference type="Gene3D" id="3.30.720.90">
    <property type="match status" value="1"/>
</dbReference>
<dbReference type="InterPro" id="IPR038464">
    <property type="entry name" value="Ribosomal_eL38_sf"/>
</dbReference>
<comment type="similarity">
    <text evidence="1 6">Belongs to the eukaryotic ribosomal protein eL38 family.</text>
</comment>
<accession>A0AAV8YBP0</accession>
<keyword evidence="2 6" id="KW-0689">Ribosomal protein</keyword>
<evidence type="ECO:0000313" key="7">
    <source>
        <dbReference type="EMBL" id="KAJ8948427.1"/>
    </source>
</evidence>
<reference evidence="7" key="1">
    <citation type="journal article" date="2023" name="Insect Mol. Biol.">
        <title>Genome sequencing provides insights into the evolution of gene families encoding plant cell wall-degrading enzymes in longhorned beetles.</title>
        <authorList>
            <person name="Shin N.R."/>
            <person name="Okamura Y."/>
            <person name="Kirsch R."/>
            <person name="Pauchet Y."/>
        </authorList>
    </citation>
    <scope>NUCLEOTIDE SEQUENCE</scope>
    <source>
        <strain evidence="7">AMC_N1</strain>
    </source>
</reference>
<keyword evidence="8" id="KW-1185">Reference proteome</keyword>
<evidence type="ECO:0000256" key="3">
    <source>
        <dbReference type="ARBA" id="ARBA00023274"/>
    </source>
</evidence>
<evidence type="ECO:0000256" key="1">
    <source>
        <dbReference type="ARBA" id="ARBA00007803"/>
    </source>
</evidence>
<dbReference type="FunFam" id="3.30.720.90:FF:000001">
    <property type="entry name" value="60S ribosomal protein L38"/>
    <property type="match status" value="1"/>
</dbReference>
<dbReference type="GO" id="GO:0022618">
    <property type="term" value="P:protein-RNA complex assembly"/>
    <property type="evidence" value="ECO:0007669"/>
    <property type="project" value="TreeGrafter"/>
</dbReference>
<organism evidence="7 8">
    <name type="scientific">Aromia moschata</name>
    <dbReference type="NCBI Taxonomy" id="1265417"/>
    <lineage>
        <taxon>Eukaryota</taxon>
        <taxon>Metazoa</taxon>
        <taxon>Ecdysozoa</taxon>
        <taxon>Arthropoda</taxon>
        <taxon>Hexapoda</taxon>
        <taxon>Insecta</taxon>
        <taxon>Pterygota</taxon>
        <taxon>Neoptera</taxon>
        <taxon>Endopterygota</taxon>
        <taxon>Coleoptera</taxon>
        <taxon>Polyphaga</taxon>
        <taxon>Cucujiformia</taxon>
        <taxon>Chrysomeloidea</taxon>
        <taxon>Cerambycidae</taxon>
        <taxon>Cerambycinae</taxon>
        <taxon>Callichromatini</taxon>
        <taxon>Aromia</taxon>
    </lineage>
</organism>
<name>A0AAV8YBP0_9CUCU</name>
<evidence type="ECO:0000256" key="2">
    <source>
        <dbReference type="ARBA" id="ARBA00022980"/>
    </source>
</evidence>
<sequence length="81" mass="9308">SSGRSGTKLVKMPRELTEIKEFLLTARRKDAKSVKIKKNSENTKFKVRCSRFLYTLVITDKEKAEKLKQSLPPGLQVKEVK</sequence>
<dbReference type="GO" id="GO:0006412">
    <property type="term" value="P:translation"/>
    <property type="evidence" value="ECO:0007669"/>
    <property type="project" value="InterPro"/>
</dbReference>
<dbReference type="InterPro" id="IPR002675">
    <property type="entry name" value="Ribosomal_eL38"/>
</dbReference>
<dbReference type="PANTHER" id="PTHR10965:SF0">
    <property type="entry name" value="LARGE RIBOSOMAL SUBUNIT PROTEIN EL38"/>
    <property type="match status" value="1"/>
</dbReference>
<dbReference type="EMBL" id="JAPWTK010000136">
    <property type="protein sequence ID" value="KAJ8948427.1"/>
    <property type="molecule type" value="Genomic_DNA"/>
</dbReference>
<dbReference type="GO" id="GO:0022625">
    <property type="term" value="C:cytosolic large ribosomal subunit"/>
    <property type="evidence" value="ECO:0007669"/>
    <property type="project" value="TreeGrafter"/>
</dbReference>
<gene>
    <name evidence="7" type="ORF">NQ318_007950</name>
</gene>
<proteinExistence type="inferred from homology"/>
<dbReference type="AlphaFoldDB" id="A0AAV8YBP0"/>
<feature type="non-terminal residue" evidence="7">
    <location>
        <position position="1"/>
    </location>
</feature>
<dbReference type="Proteomes" id="UP001162162">
    <property type="component" value="Unassembled WGS sequence"/>
</dbReference>
<keyword evidence="3 6" id="KW-0687">Ribonucleoprotein</keyword>